<dbReference type="InterPro" id="IPR011009">
    <property type="entry name" value="Kinase-like_dom_sf"/>
</dbReference>
<dbReference type="EMBL" id="KV428242">
    <property type="protein sequence ID" value="KZT33426.1"/>
    <property type="molecule type" value="Genomic_DNA"/>
</dbReference>
<keyword evidence="3" id="KW-1185">Reference proteome</keyword>
<protein>
    <recommendedName>
        <fullName evidence="1">Aminoglycoside phosphotransferase domain-containing protein</fullName>
    </recommendedName>
</protein>
<evidence type="ECO:0000313" key="2">
    <source>
        <dbReference type="EMBL" id="KZT33426.1"/>
    </source>
</evidence>
<dbReference type="Proteomes" id="UP000076798">
    <property type="component" value="Unassembled WGS sequence"/>
</dbReference>
<dbReference type="AlphaFoldDB" id="A0A165YN87"/>
<dbReference type="Gene3D" id="3.90.1200.10">
    <property type="match status" value="1"/>
</dbReference>
<sequence>MPSLIENLSRDQVLFDAKNSAALYYDSPVRSADMHKDQGLFSSTVVVILEDESRVIVQLKDNEIDLTKVALARSLLGSVVPRMNAAPTEYAFFAYVSNFLPGKMWIDVDSQFGIEQDSAIAKQIAGLIARCNLGISSAGIVDSHIVPRLAHILKTRHNLPQDLRIRVENMLANVDSLKELPLALCHIDINKMNILVNPDTLEVTGLIDWEAAALLPLGMSAWCIRYLTVPIHRRQDEILEKSWPVTQAFWAAFFAAIPHNLQHLKSTFLLSAQIGFVLLNGIPESCHHSGENLAALVPRLAWLDRAE</sequence>
<feature type="domain" description="Aminoglycoside phosphotransferase" evidence="1">
    <location>
        <begin position="157"/>
        <end position="218"/>
    </location>
</feature>
<name>A0A165YN87_9AGAM</name>
<reference evidence="2 3" key="1">
    <citation type="journal article" date="2016" name="Mol. Biol. Evol.">
        <title>Comparative Genomics of Early-Diverging Mushroom-Forming Fungi Provides Insights into the Origins of Lignocellulose Decay Capabilities.</title>
        <authorList>
            <person name="Nagy L.G."/>
            <person name="Riley R."/>
            <person name="Tritt A."/>
            <person name="Adam C."/>
            <person name="Daum C."/>
            <person name="Floudas D."/>
            <person name="Sun H."/>
            <person name="Yadav J.S."/>
            <person name="Pangilinan J."/>
            <person name="Larsson K.H."/>
            <person name="Matsuura K."/>
            <person name="Barry K."/>
            <person name="Labutti K."/>
            <person name="Kuo R."/>
            <person name="Ohm R.A."/>
            <person name="Bhattacharya S.S."/>
            <person name="Shirouzu T."/>
            <person name="Yoshinaga Y."/>
            <person name="Martin F.M."/>
            <person name="Grigoriev I.V."/>
            <person name="Hibbett D.S."/>
        </authorList>
    </citation>
    <scope>NUCLEOTIDE SEQUENCE [LARGE SCALE GENOMIC DNA]</scope>
    <source>
        <strain evidence="2 3">HHB10207 ss-3</strain>
    </source>
</reference>
<dbReference type="STRING" id="1314776.A0A165YN87"/>
<accession>A0A165YN87</accession>
<proteinExistence type="predicted"/>
<dbReference type="Pfam" id="PF01636">
    <property type="entry name" value="APH"/>
    <property type="match status" value="1"/>
</dbReference>
<organism evidence="2 3">
    <name type="scientific">Sistotremastrum suecicum HHB10207 ss-3</name>
    <dbReference type="NCBI Taxonomy" id="1314776"/>
    <lineage>
        <taxon>Eukaryota</taxon>
        <taxon>Fungi</taxon>
        <taxon>Dikarya</taxon>
        <taxon>Basidiomycota</taxon>
        <taxon>Agaricomycotina</taxon>
        <taxon>Agaricomycetes</taxon>
        <taxon>Sistotremastrales</taxon>
        <taxon>Sistotremastraceae</taxon>
        <taxon>Sistotremastrum</taxon>
    </lineage>
</organism>
<evidence type="ECO:0000259" key="1">
    <source>
        <dbReference type="Pfam" id="PF01636"/>
    </source>
</evidence>
<evidence type="ECO:0000313" key="3">
    <source>
        <dbReference type="Proteomes" id="UP000076798"/>
    </source>
</evidence>
<dbReference type="InterPro" id="IPR002575">
    <property type="entry name" value="Aminoglycoside_PTrfase"/>
</dbReference>
<dbReference type="OrthoDB" id="10003767at2759"/>
<gene>
    <name evidence="2" type="ORF">SISSUDRAFT_993059</name>
</gene>
<dbReference type="SUPFAM" id="SSF56112">
    <property type="entry name" value="Protein kinase-like (PK-like)"/>
    <property type="match status" value="1"/>
</dbReference>